<dbReference type="GO" id="GO:0005886">
    <property type="term" value="C:plasma membrane"/>
    <property type="evidence" value="ECO:0007669"/>
    <property type="project" value="UniProtKB-SubCell"/>
</dbReference>
<comment type="caution">
    <text evidence="10">The sequence shown here is derived from an EMBL/GenBank/DDBJ whole genome shotgun (WGS) entry which is preliminary data.</text>
</comment>
<name>A0A4R8UEU7_9MICO</name>
<keyword evidence="2 7" id="KW-0813">Transport</keyword>
<keyword evidence="5 7" id="KW-1133">Transmembrane helix</keyword>
<dbReference type="InterPro" id="IPR051393">
    <property type="entry name" value="ABC_transporter_permease"/>
</dbReference>
<sequence>MTITADREATSQEDVPRKPPAKKKARRDSQLKAAILFLIPASIGFVVFFAWPAIRGLYLSFTDYNLLRPSTFIGFDNYVAISTDPVFWNSLKVTLEYVVMNVGVQTAAALGLAVLMQRFTRSMVVRGVIMLPYLIANVIVALVWFWLCDYNLGIINAALDFFGIDKVGFFGNENVAMGTIAMVNVWRHLGYTALLLFAGLQAIPKDVYEAAEVDGAGEWRVFRSVTLPLLRPVLAFVLVVTVVGSFQIFDTIAVTTGGGPVDATRAINYYIYQRAFERLDFGYASALAVILMIILAAIALLQNKLLRANESDLER</sequence>
<reference evidence="10 11" key="1">
    <citation type="submission" date="2019-03" db="EMBL/GenBank/DDBJ databases">
        <title>Genomics of glacier-inhabiting Cryobacterium strains.</title>
        <authorList>
            <person name="Liu Q."/>
            <person name="Xin Y.-H."/>
        </authorList>
    </citation>
    <scope>NUCLEOTIDE SEQUENCE [LARGE SCALE GENOMIC DNA]</scope>
    <source>
        <strain evidence="10 11">Sr47</strain>
    </source>
</reference>
<evidence type="ECO:0000256" key="5">
    <source>
        <dbReference type="ARBA" id="ARBA00022989"/>
    </source>
</evidence>
<dbReference type="OrthoDB" id="9805974at2"/>
<dbReference type="PANTHER" id="PTHR30193:SF41">
    <property type="entry name" value="DIACETYLCHITOBIOSE UPTAKE SYSTEM PERMEASE PROTEIN NGCF"/>
    <property type="match status" value="1"/>
</dbReference>
<feature type="region of interest" description="Disordered" evidence="8">
    <location>
        <begin position="1"/>
        <end position="26"/>
    </location>
</feature>
<organism evidence="10 11">
    <name type="scientific">Cryobacterium tagatosivorans</name>
    <dbReference type="NCBI Taxonomy" id="1259199"/>
    <lineage>
        <taxon>Bacteria</taxon>
        <taxon>Bacillati</taxon>
        <taxon>Actinomycetota</taxon>
        <taxon>Actinomycetes</taxon>
        <taxon>Micrococcales</taxon>
        <taxon>Microbacteriaceae</taxon>
        <taxon>Cryobacterium</taxon>
    </lineage>
</organism>
<gene>
    <name evidence="10" type="ORF">E3O23_06610</name>
</gene>
<dbReference type="Proteomes" id="UP000297866">
    <property type="component" value="Unassembled WGS sequence"/>
</dbReference>
<keyword evidence="4 7" id="KW-0812">Transmembrane</keyword>
<accession>A0A4R8UEU7</accession>
<dbReference type="AlphaFoldDB" id="A0A4R8UEU7"/>
<dbReference type="InterPro" id="IPR035906">
    <property type="entry name" value="MetI-like_sf"/>
</dbReference>
<dbReference type="InterPro" id="IPR000515">
    <property type="entry name" value="MetI-like"/>
</dbReference>
<dbReference type="Pfam" id="PF00528">
    <property type="entry name" value="BPD_transp_1"/>
    <property type="match status" value="1"/>
</dbReference>
<dbReference type="SUPFAM" id="SSF161098">
    <property type="entry name" value="MetI-like"/>
    <property type="match status" value="1"/>
</dbReference>
<feature type="transmembrane region" description="Helical" evidence="7">
    <location>
        <begin position="33"/>
        <end position="54"/>
    </location>
</feature>
<evidence type="ECO:0000313" key="11">
    <source>
        <dbReference type="Proteomes" id="UP000297866"/>
    </source>
</evidence>
<dbReference type="Gene3D" id="1.10.3720.10">
    <property type="entry name" value="MetI-like"/>
    <property type="match status" value="1"/>
</dbReference>
<evidence type="ECO:0000256" key="7">
    <source>
        <dbReference type="RuleBase" id="RU363032"/>
    </source>
</evidence>
<comment type="subcellular location">
    <subcellularLocation>
        <location evidence="1 7">Cell membrane</location>
        <topology evidence="1 7">Multi-pass membrane protein</topology>
    </subcellularLocation>
</comment>
<evidence type="ECO:0000256" key="4">
    <source>
        <dbReference type="ARBA" id="ARBA00022692"/>
    </source>
</evidence>
<dbReference type="GO" id="GO:0055085">
    <property type="term" value="P:transmembrane transport"/>
    <property type="evidence" value="ECO:0007669"/>
    <property type="project" value="InterPro"/>
</dbReference>
<feature type="transmembrane region" description="Helical" evidence="7">
    <location>
        <begin position="167"/>
        <end position="186"/>
    </location>
</feature>
<dbReference type="EMBL" id="SOEZ01000036">
    <property type="protein sequence ID" value="TFB52314.1"/>
    <property type="molecule type" value="Genomic_DNA"/>
</dbReference>
<feature type="transmembrane region" description="Helical" evidence="7">
    <location>
        <begin position="281"/>
        <end position="301"/>
    </location>
</feature>
<evidence type="ECO:0000313" key="10">
    <source>
        <dbReference type="EMBL" id="TFB52314.1"/>
    </source>
</evidence>
<evidence type="ECO:0000256" key="6">
    <source>
        <dbReference type="ARBA" id="ARBA00023136"/>
    </source>
</evidence>
<proteinExistence type="inferred from homology"/>
<feature type="domain" description="ABC transmembrane type-1" evidence="9">
    <location>
        <begin position="91"/>
        <end position="302"/>
    </location>
</feature>
<comment type="similarity">
    <text evidence="7">Belongs to the binding-protein-dependent transport system permease family.</text>
</comment>
<evidence type="ECO:0000256" key="1">
    <source>
        <dbReference type="ARBA" id="ARBA00004651"/>
    </source>
</evidence>
<evidence type="ECO:0000256" key="2">
    <source>
        <dbReference type="ARBA" id="ARBA00022448"/>
    </source>
</evidence>
<keyword evidence="3" id="KW-1003">Cell membrane</keyword>
<evidence type="ECO:0000259" key="9">
    <source>
        <dbReference type="PROSITE" id="PS50928"/>
    </source>
</evidence>
<feature type="transmembrane region" description="Helical" evidence="7">
    <location>
        <begin position="97"/>
        <end position="116"/>
    </location>
</feature>
<dbReference type="RefSeq" id="WP_134489346.1">
    <property type="nucleotide sequence ID" value="NZ_SOEZ01000036.1"/>
</dbReference>
<feature type="transmembrane region" description="Helical" evidence="7">
    <location>
        <begin position="128"/>
        <end position="147"/>
    </location>
</feature>
<dbReference type="PANTHER" id="PTHR30193">
    <property type="entry name" value="ABC TRANSPORTER PERMEASE PROTEIN"/>
    <property type="match status" value="1"/>
</dbReference>
<evidence type="ECO:0000256" key="3">
    <source>
        <dbReference type="ARBA" id="ARBA00022475"/>
    </source>
</evidence>
<feature type="transmembrane region" description="Helical" evidence="7">
    <location>
        <begin position="229"/>
        <end position="249"/>
    </location>
</feature>
<evidence type="ECO:0000256" key="8">
    <source>
        <dbReference type="SAM" id="MobiDB-lite"/>
    </source>
</evidence>
<keyword evidence="11" id="KW-1185">Reference proteome</keyword>
<keyword evidence="6 7" id="KW-0472">Membrane</keyword>
<dbReference type="CDD" id="cd06261">
    <property type="entry name" value="TM_PBP2"/>
    <property type="match status" value="1"/>
</dbReference>
<dbReference type="PROSITE" id="PS50928">
    <property type="entry name" value="ABC_TM1"/>
    <property type="match status" value="1"/>
</dbReference>
<protein>
    <submittedName>
        <fullName evidence="10">Sugar ABC transporter permease</fullName>
    </submittedName>
</protein>
<feature type="compositionally biased region" description="Basic and acidic residues" evidence="8">
    <location>
        <begin position="1"/>
        <end position="17"/>
    </location>
</feature>